<keyword evidence="1" id="KW-0812">Transmembrane</keyword>
<feature type="transmembrane region" description="Helical" evidence="1">
    <location>
        <begin position="12"/>
        <end position="35"/>
    </location>
</feature>
<name>A0AAD6USE6_9AGAR</name>
<dbReference type="PANTHER" id="PTHR40465">
    <property type="entry name" value="CHROMOSOME 1, WHOLE GENOME SHOTGUN SEQUENCE"/>
    <property type="match status" value="1"/>
</dbReference>
<feature type="transmembrane region" description="Helical" evidence="1">
    <location>
        <begin position="193"/>
        <end position="216"/>
    </location>
</feature>
<keyword evidence="1" id="KW-0472">Membrane</keyword>
<evidence type="ECO:0000313" key="3">
    <source>
        <dbReference type="EMBL" id="KAJ7193478.1"/>
    </source>
</evidence>
<feature type="transmembrane region" description="Helical" evidence="1">
    <location>
        <begin position="47"/>
        <end position="70"/>
    </location>
</feature>
<feature type="domain" description="DUF6534" evidence="2">
    <location>
        <begin position="161"/>
        <end position="246"/>
    </location>
</feature>
<dbReference type="PANTHER" id="PTHR40465:SF1">
    <property type="entry name" value="DUF6534 DOMAIN-CONTAINING PROTEIN"/>
    <property type="match status" value="1"/>
</dbReference>
<dbReference type="EMBL" id="JARJCW010000108">
    <property type="protein sequence ID" value="KAJ7193478.1"/>
    <property type="molecule type" value="Genomic_DNA"/>
</dbReference>
<dbReference type="Proteomes" id="UP001219525">
    <property type="component" value="Unassembled WGS sequence"/>
</dbReference>
<feature type="transmembrane region" description="Helical" evidence="1">
    <location>
        <begin position="222"/>
        <end position="242"/>
    </location>
</feature>
<dbReference type="Pfam" id="PF20152">
    <property type="entry name" value="DUF6534"/>
    <property type="match status" value="1"/>
</dbReference>
<reference evidence="3" key="1">
    <citation type="submission" date="2023-03" db="EMBL/GenBank/DDBJ databases">
        <title>Massive genome expansion in bonnet fungi (Mycena s.s.) driven by repeated elements and novel gene families across ecological guilds.</title>
        <authorList>
            <consortium name="Lawrence Berkeley National Laboratory"/>
            <person name="Harder C.B."/>
            <person name="Miyauchi S."/>
            <person name="Viragh M."/>
            <person name="Kuo A."/>
            <person name="Thoen E."/>
            <person name="Andreopoulos B."/>
            <person name="Lu D."/>
            <person name="Skrede I."/>
            <person name="Drula E."/>
            <person name="Henrissat B."/>
            <person name="Morin E."/>
            <person name="Kohler A."/>
            <person name="Barry K."/>
            <person name="LaButti K."/>
            <person name="Morin E."/>
            <person name="Salamov A."/>
            <person name="Lipzen A."/>
            <person name="Mereny Z."/>
            <person name="Hegedus B."/>
            <person name="Baldrian P."/>
            <person name="Stursova M."/>
            <person name="Weitz H."/>
            <person name="Taylor A."/>
            <person name="Grigoriev I.V."/>
            <person name="Nagy L.G."/>
            <person name="Martin F."/>
            <person name="Kauserud H."/>
        </authorList>
    </citation>
    <scope>NUCLEOTIDE SEQUENCE</scope>
    <source>
        <strain evidence="3">9144</strain>
    </source>
</reference>
<keyword evidence="4" id="KW-1185">Reference proteome</keyword>
<dbReference type="InterPro" id="IPR045339">
    <property type="entry name" value="DUF6534"/>
</dbReference>
<gene>
    <name evidence="3" type="ORF">GGX14DRAFT_701155</name>
</gene>
<sequence>MPVQALDAITGALLIGTWANSFLYTAELMQAWYYFTHFKNDRWQLKTLVSVALLIETLSILGDYACVYLYTITHAGDPVYLASQHWPILTYVFTTGLISVLVQSFLVVRYWNIIVTVLIGFLIIVAFGGSFAVGVIIALFPLVTERNKLTVPATIWLTTEAVTDISISVALLWEYRKAKSAAVQARSVLNRLVAVTIQTGTATSTLAVVTLVMFLLKDQTDISVGLAFTLGRVYMISMFANLNIRRKTGRSAPDTTRAAGLGVSPELTLTTMDTTIGTDDLYNSRLFRDSTSILPTKANLSGSAMTHTSSVVMPSW</sequence>
<feature type="transmembrane region" description="Helical" evidence="1">
    <location>
        <begin position="90"/>
        <end position="108"/>
    </location>
</feature>
<proteinExistence type="predicted"/>
<accession>A0AAD6USE6</accession>
<feature type="transmembrane region" description="Helical" evidence="1">
    <location>
        <begin position="155"/>
        <end position="173"/>
    </location>
</feature>
<evidence type="ECO:0000259" key="2">
    <source>
        <dbReference type="Pfam" id="PF20152"/>
    </source>
</evidence>
<comment type="caution">
    <text evidence="3">The sequence shown here is derived from an EMBL/GenBank/DDBJ whole genome shotgun (WGS) entry which is preliminary data.</text>
</comment>
<keyword evidence="1" id="KW-1133">Transmembrane helix</keyword>
<feature type="transmembrane region" description="Helical" evidence="1">
    <location>
        <begin position="115"/>
        <end position="143"/>
    </location>
</feature>
<evidence type="ECO:0000313" key="4">
    <source>
        <dbReference type="Proteomes" id="UP001219525"/>
    </source>
</evidence>
<organism evidence="3 4">
    <name type="scientific">Mycena pura</name>
    <dbReference type="NCBI Taxonomy" id="153505"/>
    <lineage>
        <taxon>Eukaryota</taxon>
        <taxon>Fungi</taxon>
        <taxon>Dikarya</taxon>
        <taxon>Basidiomycota</taxon>
        <taxon>Agaricomycotina</taxon>
        <taxon>Agaricomycetes</taxon>
        <taxon>Agaricomycetidae</taxon>
        <taxon>Agaricales</taxon>
        <taxon>Marasmiineae</taxon>
        <taxon>Mycenaceae</taxon>
        <taxon>Mycena</taxon>
    </lineage>
</organism>
<dbReference type="AlphaFoldDB" id="A0AAD6USE6"/>
<protein>
    <recommendedName>
        <fullName evidence="2">DUF6534 domain-containing protein</fullName>
    </recommendedName>
</protein>
<evidence type="ECO:0000256" key="1">
    <source>
        <dbReference type="SAM" id="Phobius"/>
    </source>
</evidence>